<dbReference type="SUPFAM" id="SSF63829">
    <property type="entry name" value="Calcium-dependent phosphotriesterase"/>
    <property type="match status" value="2"/>
</dbReference>
<evidence type="ECO:0000313" key="4">
    <source>
        <dbReference type="Proteomes" id="UP000004095"/>
    </source>
</evidence>
<name>A1ZU35_MICM2</name>
<comment type="caution">
    <text evidence="3">The sequence shown here is derived from an EMBL/GenBank/DDBJ whole genome shotgun (WGS) entry which is preliminary data.</text>
</comment>
<protein>
    <recommendedName>
        <fullName evidence="2">PorZ N-terminal beta-propeller domain-containing protein</fullName>
    </recommendedName>
</protein>
<keyword evidence="4" id="KW-1185">Reference proteome</keyword>
<organism evidence="3 4">
    <name type="scientific">Microscilla marina ATCC 23134</name>
    <dbReference type="NCBI Taxonomy" id="313606"/>
    <lineage>
        <taxon>Bacteria</taxon>
        <taxon>Pseudomonadati</taxon>
        <taxon>Bacteroidota</taxon>
        <taxon>Cytophagia</taxon>
        <taxon>Cytophagales</taxon>
        <taxon>Microscillaceae</taxon>
        <taxon>Microscilla</taxon>
    </lineage>
</organism>
<evidence type="ECO:0000256" key="1">
    <source>
        <dbReference type="SAM" id="SignalP"/>
    </source>
</evidence>
<feature type="chain" id="PRO_5002642455" description="PorZ N-terminal beta-propeller domain-containing protein" evidence="1">
    <location>
        <begin position="22"/>
        <end position="762"/>
    </location>
</feature>
<dbReference type="SUPFAM" id="SSF50998">
    <property type="entry name" value="Quinoprotein alcohol dehydrogenase-like"/>
    <property type="match status" value="1"/>
</dbReference>
<dbReference type="InterPro" id="IPR048954">
    <property type="entry name" value="PorZ_N"/>
</dbReference>
<dbReference type="eggNOG" id="COG3292">
    <property type="taxonomic scope" value="Bacteria"/>
</dbReference>
<sequence>MNQIKSVICLIGCCLSIHLGAQNIPLGTWRTHAAYQMVKSLALGNNKVYAASSNGFFYVDQTDNTLNTMSKISGLSDTEISQIAYHEALKTLVVTYQNGNIDLLKSDEIVNIPTIKTNKNITESKQVNHILIQGNNAYLSTDFGIVVLDLSKNEIKETYQNLGVNGRSIAIKAATFSQDSVYIATENGVYYAPFNGSVNLQDFNAWQRFEPSTGIDTLEFNYIVSFASKVYVGRTNYELYEYAHNNQWTKVSLPAPVAPNTGQIRDVRASNGQLLLSIDHQLLLLNAQNQVTIFTNSKLNSPQVALVGANGVIWIGDGVNGLVQKNGTTYNAFFPNGPASAESRHLYAYQSQILALSGGYQFDETPLNSSAGFYLFDNAQWKNYNAFDPLHSHAIANVKDWVAAGLNSQDQQLYIGSFQSGLYVFKDNALTSVAGSTLRASTDNTVRVGGITTDVEGNLWVTNPSDDIARRFLHKRDVQREWSVVSAPTSATGAPLGILSSFGGYLWMRLSPAASAGIWVYDPQLNRSKVLNTTVNNGNLPSPRVYSMVQDKEGQIWVGTDKGVTVFFNPADAFQAAIDASKPIFDGQNLLRAEKVSTIAVDGGNRKWMGTNNGLWLFNPDGTQLVHHFTTKNSPLPSDIIYDVTIQPQTGEVFVATDKGLVSYRGTATTGEQTHQEVKVFPNPVRPNFNGLLGISGLVDDAKVKITDVSGKLIYQTQAQGGTVSWDLRDYTGHRAKTGIYLLFSTNADGTETLVTKIAVIE</sequence>
<dbReference type="InterPro" id="IPR026444">
    <property type="entry name" value="Secre_tail"/>
</dbReference>
<dbReference type="InterPro" id="IPR011110">
    <property type="entry name" value="Reg_prop"/>
</dbReference>
<dbReference type="RefSeq" id="WP_002701579.1">
    <property type="nucleotide sequence ID" value="NZ_AAWS01000038.1"/>
</dbReference>
<proteinExistence type="predicted"/>
<reference evidence="3 4" key="1">
    <citation type="submission" date="2007-01" db="EMBL/GenBank/DDBJ databases">
        <authorList>
            <person name="Haygood M."/>
            <person name="Podell S."/>
            <person name="Anderson C."/>
            <person name="Hopkinson B."/>
            <person name="Roe K."/>
            <person name="Barbeau K."/>
            <person name="Gaasterland T."/>
            <person name="Ferriera S."/>
            <person name="Johnson J."/>
            <person name="Kravitz S."/>
            <person name="Beeson K."/>
            <person name="Sutton G."/>
            <person name="Rogers Y.-H."/>
            <person name="Friedman R."/>
            <person name="Frazier M."/>
            <person name="Venter J.C."/>
        </authorList>
    </citation>
    <scope>NUCLEOTIDE SEQUENCE [LARGE SCALE GENOMIC DNA]</scope>
    <source>
        <strain evidence="3 4">ATCC 23134</strain>
    </source>
</reference>
<dbReference type="EMBL" id="AAWS01000038">
    <property type="protein sequence ID" value="EAY26148.1"/>
    <property type="molecule type" value="Genomic_DNA"/>
</dbReference>
<dbReference type="OrthoDB" id="9807410at2"/>
<evidence type="ECO:0000259" key="2">
    <source>
        <dbReference type="Pfam" id="PF21544"/>
    </source>
</evidence>
<evidence type="ECO:0000313" key="3">
    <source>
        <dbReference type="EMBL" id="EAY26148.1"/>
    </source>
</evidence>
<feature type="domain" description="PorZ N-terminal beta-propeller" evidence="2">
    <location>
        <begin position="48"/>
        <end position="207"/>
    </location>
</feature>
<dbReference type="Proteomes" id="UP000004095">
    <property type="component" value="Unassembled WGS sequence"/>
</dbReference>
<dbReference type="InterPro" id="IPR011047">
    <property type="entry name" value="Quinoprotein_ADH-like_sf"/>
</dbReference>
<gene>
    <name evidence="3" type="ORF">M23134_06021</name>
</gene>
<dbReference type="NCBIfam" id="TIGR04183">
    <property type="entry name" value="Por_Secre_tail"/>
    <property type="match status" value="1"/>
</dbReference>
<dbReference type="InterPro" id="IPR015943">
    <property type="entry name" value="WD40/YVTN_repeat-like_dom_sf"/>
</dbReference>
<keyword evidence="1" id="KW-0732">Signal</keyword>
<feature type="signal peptide" evidence="1">
    <location>
        <begin position="1"/>
        <end position="21"/>
    </location>
</feature>
<accession>A1ZU35</accession>
<dbReference type="Pfam" id="PF07494">
    <property type="entry name" value="Reg_prop"/>
    <property type="match status" value="1"/>
</dbReference>
<dbReference type="Gene3D" id="2.130.10.10">
    <property type="entry name" value="YVTN repeat-like/Quinoprotein amine dehydrogenase"/>
    <property type="match status" value="3"/>
</dbReference>
<dbReference type="Pfam" id="PF21544">
    <property type="entry name" value="PorZ_N_b_propeller"/>
    <property type="match status" value="1"/>
</dbReference>
<dbReference type="AlphaFoldDB" id="A1ZU35"/>